<dbReference type="InterPro" id="IPR003591">
    <property type="entry name" value="Leu-rich_rpt_typical-subtyp"/>
</dbReference>
<protein>
    <submittedName>
        <fullName evidence="7">Uncharacterized protein LOC117664614 isoform X1</fullName>
    </submittedName>
</protein>
<dbReference type="Proteomes" id="UP001652622">
    <property type="component" value="Unplaced"/>
</dbReference>
<dbReference type="InterPro" id="IPR001611">
    <property type="entry name" value="Leu-rich_rpt"/>
</dbReference>
<dbReference type="Gene3D" id="3.80.10.10">
    <property type="entry name" value="Ribonuclease Inhibitor"/>
    <property type="match status" value="1"/>
</dbReference>
<dbReference type="PANTHER" id="PTHR23045:SF9">
    <property type="entry name" value="LEUCINE RICH REPEAT CONTAINING 37A-RELATED"/>
    <property type="match status" value="1"/>
</dbReference>
<dbReference type="InterPro" id="IPR029423">
    <property type="entry name" value="LRRC37AB_C"/>
</dbReference>
<dbReference type="SUPFAM" id="SSF52058">
    <property type="entry name" value="L domain-like"/>
    <property type="match status" value="1"/>
</dbReference>
<dbReference type="OMA" id="CQFKKNI"/>
<keyword evidence="1" id="KW-0433">Leucine-rich repeat</keyword>
<dbReference type="PANTHER" id="PTHR23045">
    <property type="entry name" value="LEUCINE-RICH REPEAT-CONTAINING PROTEIN 37A"/>
    <property type="match status" value="1"/>
</dbReference>
<dbReference type="InterPro" id="IPR032675">
    <property type="entry name" value="LRR_dom_sf"/>
</dbReference>
<dbReference type="InParanoid" id="A0A6P9BNK3"/>
<sequence length="761" mass="87313">MMSQPNGTLGIPSPLPASLVQPPYGMMWMWHMEKMGWVAASATLLFFFGILLEPLRWLDAAIQPCPDSCHCTLKILNCSRITNFPGLSHVPVPEPFGHPYIFVMLDFTGNTVSSINKRVWWAYPWTEYLIFKNNHLSRLDNASLDGLLSLIHLDVSYNRIQTIEKNAFEPVPLLQSINLSGNRIVRITQGAFQAWHGMQLLYKLILNHNPLRKIEDSHFYKLPSLKYLDLGSTEITIDILENLLKMSFKLKTLILPRKMSCCLCQNQDAIETFSNTIKLDCSKQCVSNIFDYEKEELWETMQDDVKKVLESRKLNATNILNIIPEKPELHNVTLSVLVTHGRTHLGIHFHKHTPDILKSVSGLSKLAPDEYVDVKWSDKNELDKLYKLTNLLQVALKAKLAENGEETQELEIQKELPVEISDYGNIILSNKSHRKRLKNHLKRVKRDHWLGKNAREKELFFRLFRKNIEFAKATGKPAGEQGKLVLYAMAEKWEKLARELELQKVASLNRVLRAALHSLQNHSISNVPTKMPLLTASIVVKDGAEDSETLNKHLPDITLSHETHWEHHEQTISAPPLLHLLRDIVDKLLQKEFYEFELNTELASIFPSESEALFRKLFSLLVHIVNMNCRKPNMQMACAKLISTIDLLLRDFSVKTNQDTPILWNSYFWSAKNVNDMITASSRKMEKPSNEIARQRIPQSGHYQKLLLGISVAMVMMVMVAIIILITYLRNRRRGTKGTSKKVSSGEEEGGEENFSYYDHI</sequence>
<dbReference type="RefSeq" id="XP_034271609.1">
    <property type="nucleotide sequence ID" value="XM_034415718.2"/>
</dbReference>
<evidence type="ECO:0000313" key="7">
    <source>
        <dbReference type="RefSeq" id="XP_034271609.1"/>
    </source>
</evidence>
<evidence type="ECO:0000256" key="3">
    <source>
        <dbReference type="SAM" id="MobiDB-lite"/>
    </source>
</evidence>
<keyword evidence="2" id="KW-0677">Repeat</keyword>
<dbReference type="PROSITE" id="PS51450">
    <property type="entry name" value="LRR"/>
    <property type="match status" value="1"/>
</dbReference>
<dbReference type="KEGG" id="pgut:117664614"/>
<feature type="region of interest" description="Disordered" evidence="3">
    <location>
        <begin position="736"/>
        <end position="761"/>
    </location>
</feature>
<keyword evidence="4" id="KW-1133">Transmembrane helix</keyword>
<dbReference type="GeneID" id="117664614"/>
<keyword evidence="6" id="KW-1185">Reference proteome</keyword>
<proteinExistence type="predicted"/>
<dbReference type="AlphaFoldDB" id="A0A6P9BNK3"/>
<dbReference type="Pfam" id="PF14914">
    <property type="entry name" value="LRRC37AB_C"/>
    <property type="match status" value="1"/>
</dbReference>
<keyword evidence="4" id="KW-0812">Transmembrane</keyword>
<evidence type="ECO:0000256" key="2">
    <source>
        <dbReference type="ARBA" id="ARBA00022737"/>
    </source>
</evidence>
<dbReference type="Pfam" id="PF13855">
    <property type="entry name" value="LRR_8"/>
    <property type="match status" value="2"/>
</dbReference>
<keyword evidence="4" id="KW-0472">Membrane</keyword>
<dbReference type="InterPro" id="IPR015753">
    <property type="entry name" value="LRRC37"/>
</dbReference>
<reference evidence="7" key="1">
    <citation type="submission" date="2025-08" db="UniProtKB">
        <authorList>
            <consortium name="RefSeq"/>
        </authorList>
    </citation>
    <scope>IDENTIFICATION</scope>
    <source>
        <tissue evidence="7">Blood</tissue>
    </source>
</reference>
<dbReference type="SMART" id="SM00369">
    <property type="entry name" value="LRR_TYP"/>
    <property type="match status" value="3"/>
</dbReference>
<evidence type="ECO:0000259" key="5">
    <source>
        <dbReference type="Pfam" id="PF14914"/>
    </source>
</evidence>
<feature type="domain" description="LRRC37A/B like protein 1 C-terminal" evidence="5">
    <location>
        <begin position="592"/>
        <end position="734"/>
    </location>
</feature>
<organism evidence="6 7">
    <name type="scientific">Pantherophis guttatus</name>
    <name type="common">Corn snake</name>
    <name type="synonym">Elaphe guttata</name>
    <dbReference type="NCBI Taxonomy" id="94885"/>
    <lineage>
        <taxon>Eukaryota</taxon>
        <taxon>Metazoa</taxon>
        <taxon>Chordata</taxon>
        <taxon>Craniata</taxon>
        <taxon>Vertebrata</taxon>
        <taxon>Euteleostomi</taxon>
        <taxon>Lepidosauria</taxon>
        <taxon>Squamata</taxon>
        <taxon>Bifurcata</taxon>
        <taxon>Unidentata</taxon>
        <taxon>Episquamata</taxon>
        <taxon>Toxicofera</taxon>
        <taxon>Serpentes</taxon>
        <taxon>Colubroidea</taxon>
        <taxon>Colubridae</taxon>
        <taxon>Colubrinae</taxon>
        <taxon>Pantherophis</taxon>
    </lineage>
</organism>
<gene>
    <name evidence="7" type="primary">LOC117664614</name>
</gene>
<evidence type="ECO:0000256" key="1">
    <source>
        <dbReference type="ARBA" id="ARBA00022614"/>
    </source>
</evidence>
<name>A0A6P9BNK3_PANGU</name>
<evidence type="ECO:0000256" key="4">
    <source>
        <dbReference type="SAM" id="Phobius"/>
    </source>
</evidence>
<evidence type="ECO:0000313" key="6">
    <source>
        <dbReference type="Proteomes" id="UP001652622"/>
    </source>
</evidence>
<accession>A0A6P9BNK3</accession>
<feature type="transmembrane region" description="Helical" evidence="4">
    <location>
        <begin position="706"/>
        <end position="729"/>
    </location>
</feature>